<dbReference type="Gene3D" id="3.40.50.12230">
    <property type="match status" value="1"/>
</dbReference>
<dbReference type="InterPro" id="IPR002376">
    <property type="entry name" value="Formyl_transf_N"/>
</dbReference>
<dbReference type="PANTHER" id="PTHR11138:SF5">
    <property type="entry name" value="METHIONYL-TRNA FORMYLTRANSFERASE, MITOCHONDRIAL"/>
    <property type="match status" value="1"/>
</dbReference>
<sequence length="177" mass="19772">MKILFYGAQQAGEIVLKKLVSLGHEVIVVPDKKDEHVGPVAKELGLEMLEHDSLNSKEFLEKARALKPDLLVSCHGREIIGKELLDIPSKGAINMHPCKYKYPGARPIKRMLEGGEKRASVAVHCMTEEVDKGETICELFLDVEGAGTEEEVYKLLYPLYKDAIEKALDELNSQQKD</sequence>
<dbReference type="SUPFAM" id="SSF53328">
    <property type="entry name" value="Formyltransferase"/>
    <property type="match status" value="1"/>
</dbReference>
<dbReference type="PANTHER" id="PTHR11138">
    <property type="entry name" value="METHIONYL-TRNA FORMYLTRANSFERASE"/>
    <property type="match status" value="1"/>
</dbReference>
<organism evidence="2 3">
    <name type="scientific">Candidatus Iainarchaeum sp</name>
    <dbReference type="NCBI Taxonomy" id="3101447"/>
    <lineage>
        <taxon>Archaea</taxon>
        <taxon>Candidatus Iainarchaeota</taxon>
        <taxon>Candidatus Iainarchaeia</taxon>
        <taxon>Candidatus Iainarchaeales</taxon>
        <taxon>Candidatus Iainarchaeaceae</taxon>
        <taxon>Candidatus Iainarchaeum</taxon>
    </lineage>
</organism>
<comment type="caution">
    <text evidence="2">The sequence shown here is derived from an EMBL/GenBank/DDBJ whole genome shotgun (WGS) entry which is preliminary data.</text>
</comment>
<dbReference type="AlphaFoldDB" id="A0A2D6M036"/>
<dbReference type="GO" id="GO:0005829">
    <property type="term" value="C:cytosol"/>
    <property type="evidence" value="ECO:0007669"/>
    <property type="project" value="TreeGrafter"/>
</dbReference>
<accession>A0A2D6M036</accession>
<protein>
    <recommendedName>
        <fullName evidence="1">Formyl transferase N-terminal domain-containing protein</fullName>
    </recommendedName>
</protein>
<evidence type="ECO:0000259" key="1">
    <source>
        <dbReference type="Pfam" id="PF00551"/>
    </source>
</evidence>
<dbReference type="Proteomes" id="UP000226592">
    <property type="component" value="Unassembled WGS sequence"/>
</dbReference>
<dbReference type="GO" id="GO:0004479">
    <property type="term" value="F:methionyl-tRNA formyltransferase activity"/>
    <property type="evidence" value="ECO:0007669"/>
    <property type="project" value="TreeGrafter"/>
</dbReference>
<evidence type="ECO:0000313" key="2">
    <source>
        <dbReference type="EMBL" id="MAG21784.1"/>
    </source>
</evidence>
<name>A0A2D6M036_9ARCH</name>
<feature type="domain" description="Formyl transferase N-terminal" evidence="1">
    <location>
        <begin position="32"/>
        <end position="155"/>
    </location>
</feature>
<evidence type="ECO:0000313" key="3">
    <source>
        <dbReference type="Proteomes" id="UP000226592"/>
    </source>
</evidence>
<dbReference type="EMBL" id="NZBU01000002">
    <property type="protein sequence ID" value="MAG21784.1"/>
    <property type="molecule type" value="Genomic_DNA"/>
</dbReference>
<dbReference type="Pfam" id="PF00551">
    <property type="entry name" value="Formyl_trans_N"/>
    <property type="match status" value="1"/>
</dbReference>
<reference evidence="3" key="1">
    <citation type="submission" date="2017-09" db="EMBL/GenBank/DDBJ databases">
        <title>The Reconstruction of 2,631 Draft Metagenome-Assembled Genomes from the Global Oceans.</title>
        <authorList>
            <person name="Tully B.J."/>
            <person name="Graham E.D."/>
            <person name="Heidelberg J.F."/>
        </authorList>
    </citation>
    <scope>NUCLEOTIDE SEQUENCE [LARGE SCALE GENOMIC DNA]</scope>
</reference>
<gene>
    <name evidence="2" type="ORF">CL943_00565</name>
</gene>
<proteinExistence type="predicted"/>
<dbReference type="InterPro" id="IPR036477">
    <property type="entry name" value="Formyl_transf_N_sf"/>
</dbReference>